<organism evidence="2 3">
    <name type="scientific">Geoglobus ahangari</name>
    <dbReference type="NCBI Taxonomy" id="113653"/>
    <lineage>
        <taxon>Archaea</taxon>
        <taxon>Methanobacteriati</taxon>
        <taxon>Methanobacteriota</taxon>
        <taxon>Archaeoglobi</taxon>
        <taxon>Archaeoglobales</taxon>
        <taxon>Archaeoglobaceae</taxon>
        <taxon>Geoglobus</taxon>
    </lineage>
</organism>
<accession>A0A0F7DC64</accession>
<dbReference type="RefSeq" id="WP_281173931.1">
    <property type="nucleotide sequence ID" value="NZ_CP011267.1"/>
</dbReference>
<reference evidence="2 3" key="1">
    <citation type="submission" date="2015-04" db="EMBL/GenBank/DDBJ databases">
        <title>The complete genome sequence of the hyperthermophilic, obligate iron-reducing archaeon Geoglobus ahangari strain 234T.</title>
        <authorList>
            <person name="Manzella M.P."/>
            <person name="Holmes D.E."/>
            <person name="Rocheleau J.M."/>
            <person name="Chung A."/>
            <person name="Reguera G."/>
            <person name="Kashefi K."/>
        </authorList>
    </citation>
    <scope>NUCLEOTIDE SEQUENCE [LARGE SCALE GENOMIC DNA]</scope>
    <source>
        <strain evidence="2 3">234</strain>
    </source>
</reference>
<sequence length="43" mass="4913">MVLGFEQETDYADYDETMDEFDVLFAISILVSVFVFALISLQS</sequence>
<protein>
    <submittedName>
        <fullName evidence="2">Uncharacterized protein</fullName>
    </submittedName>
</protein>
<dbReference type="Proteomes" id="UP000034723">
    <property type="component" value="Chromosome"/>
</dbReference>
<keyword evidence="1" id="KW-1133">Transmembrane helix</keyword>
<gene>
    <name evidence="2" type="ORF">GAH_00351</name>
</gene>
<proteinExistence type="predicted"/>
<evidence type="ECO:0000256" key="1">
    <source>
        <dbReference type="SAM" id="Phobius"/>
    </source>
</evidence>
<dbReference type="KEGG" id="gah:GAH_00351"/>
<dbReference type="HOGENOM" id="CLU_3227677_0_0_2"/>
<keyword evidence="3" id="KW-1185">Reference proteome</keyword>
<dbReference type="AlphaFoldDB" id="A0A0F7DC64"/>
<feature type="transmembrane region" description="Helical" evidence="1">
    <location>
        <begin position="23"/>
        <end position="41"/>
    </location>
</feature>
<dbReference type="InParanoid" id="A0A0F7DC64"/>
<dbReference type="GeneID" id="80458451"/>
<dbReference type="EMBL" id="CP011267">
    <property type="protein sequence ID" value="AKG92296.1"/>
    <property type="molecule type" value="Genomic_DNA"/>
</dbReference>
<name>A0A0F7DC64_9EURY</name>
<evidence type="ECO:0000313" key="2">
    <source>
        <dbReference type="EMBL" id="AKG92296.1"/>
    </source>
</evidence>
<keyword evidence="1" id="KW-0812">Transmembrane</keyword>
<dbReference type="STRING" id="113653.GAH_00351"/>
<evidence type="ECO:0000313" key="3">
    <source>
        <dbReference type="Proteomes" id="UP000034723"/>
    </source>
</evidence>
<keyword evidence="1" id="KW-0472">Membrane</keyword>